<gene>
    <name evidence="2" type="ORF">ABID43_001865</name>
</gene>
<organism evidence="2 3">
    <name type="scientific">Methylobacterium goesingense</name>
    <dbReference type="NCBI Taxonomy" id="243690"/>
    <lineage>
        <taxon>Bacteria</taxon>
        <taxon>Pseudomonadati</taxon>
        <taxon>Pseudomonadota</taxon>
        <taxon>Alphaproteobacteria</taxon>
        <taxon>Hyphomicrobiales</taxon>
        <taxon>Methylobacteriaceae</taxon>
        <taxon>Methylobacterium</taxon>
    </lineage>
</organism>
<feature type="compositionally biased region" description="Basic and acidic residues" evidence="1">
    <location>
        <begin position="18"/>
        <end position="27"/>
    </location>
</feature>
<evidence type="ECO:0000313" key="3">
    <source>
        <dbReference type="Proteomes" id="UP001549145"/>
    </source>
</evidence>
<accession>A0ABV2L3C2</accession>
<reference evidence="2 3" key="1">
    <citation type="submission" date="2024-06" db="EMBL/GenBank/DDBJ databases">
        <title>Genomic Encyclopedia of Type Strains, Phase IV (KMG-IV): sequencing the most valuable type-strain genomes for metagenomic binning, comparative biology and taxonomic classification.</title>
        <authorList>
            <person name="Goeker M."/>
        </authorList>
    </citation>
    <scope>NUCLEOTIDE SEQUENCE [LARGE SCALE GENOMIC DNA]</scope>
    <source>
        <strain evidence="2 3">DSM 21331</strain>
    </source>
</reference>
<dbReference type="Proteomes" id="UP001549145">
    <property type="component" value="Unassembled WGS sequence"/>
</dbReference>
<dbReference type="EMBL" id="JBEPMM010000004">
    <property type="protein sequence ID" value="MET3692329.1"/>
    <property type="molecule type" value="Genomic_DNA"/>
</dbReference>
<sequence>MLDVLIRPNEQPTGTVERLFDGDHKVP</sequence>
<protein>
    <submittedName>
        <fullName evidence="2">Uncharacterized protein</fullName>
    </submittedName>
</protein>
<name>A0ABV2L3C2_9HYPH</name>
<proteinExistence type="predicted"/>
<feature type="region of interest" description="Disordered" evidence="1">
    <location>
        <begin position="1"/>
        <end position="27"/>
    </location>
</feature>
<evidence type="ECO:0000256" key="1">
    <source>
        <dbReference type="SAM" id="MobiDB-lite"/>
    </source>
</evidence>
<evidence type="ECO:0000313" key="2">
    <source>
        <dbReference type="EMBL" id="MET3692329.1"/>
    </source>
</evidence>
<keyword evidence="3" id="KW-1185">Reference proteome</keyword>
<comment type="caution">
    <text evidence="2">The sequence shown here is derived from an EMBL/GenBank/DDBJ whole genome shotgun (WGS) entry which is preliminary data.</text>
</comment>